<dbReference type="SMR" id="A0A5P1FKN3"/>
<comment type="similarity">
    <text evidence="1">Belongs to the YTHDF family.</text>
</comment>
<dbReference type="GO" id="GO:1990247">
    <property type="term" value="F:N6-methyladenosine-containing RNA reader activity"/>
    <property type="evidence" value="ECO:0007669"/>
    <property type="project" value="UniProtKB-UniRule"/>
</dbReference>
<accession>A0A5P1FKN3</accession>
<feature type="compositionally biased region" description="Polar residues" evidence="2">
    <location>
        <begin position="579"/>
        <end position="591"/>
    </location>
</feature>
<dbReference type="GO" id="GO:0005737">
    <property type="term" value="C:cytoplasm"/>
    <property type="evidence" value="ECO:0007669"/>
    <property type="project" value="TreeGrafter"/>
</dbReference>
<dbReference type="GO" id="GO:0061157">
    <property type="term" value="P:mRNA destabilization"/>
    <property type="evidence" value="ECO:0007669"/>
    <property type="project" value="TreeGrafter"/>
</dbReference>
<dbReference type="Gene3D" id="3.10.590.10">
    <property type="entry name" value="ph1033 like domains"/>
    <property type="match status" value="1"/>
</dbReference>
<dbReference type="PROSITE" id="PS50882">
    <property type="entry name" value="YTH"/>
    <property type="match status" value="1"/>
</dbReference>
<evidence type="ECO:0000256" key="2">
    <source>
        <dbReference type="SAM" id="MobiDB-lite"/>
    </source>
</evidence>
<feature type="domain" description="YTH" evidence="3">
    <location>
        <begin position="330"/>
        <end position="471"/>
    </location>
</feature>
<dbReference type="Gramene" id="ONK78778">
    <property type="protein sequence ID" value="ONK78778"/>
    <property type="gene ID" value="A4U43_C02F22310"/>
</dbReference>
<dbReference type="CDD" id="cd21134">
    <property type="entry name" value="YTH"/>
    <property type="match status" value="1"/>
</dbReference>
<dbReference type="Proteomes" id="UP000243459">
    <property type="component" value="Chromosome 2"/>
</dbReference>
<evidence type="ECO:0000259" key="3">
    <source>
        <dbReference type="PROSITE" id="PS50882"/>
    </source>
</evidence>
<dbReference type="EMBL" id="CM007382">
    <property type="protein sequence ID" value="ONK78778.1"/>
    <property type="molecule type" value="Genomic_DNA"/>
</dbReference>
<name>A0A5P1FKN3_ASPOF</name>
<dbReference type="AlphaFoldDB" id="A0A5P1FKN3"/>
<comment type="function">
    <text evidence="1">Specifically recognizes and binds N6-methyladenosine (m6A)-containing RNAs, and regulates mRNA stability. M6A is a modification present at internal sites of mRNAs and some non-coding RNAs and plays a role in mRNA stability and processing.</text>
</comment>
<dbReference type="PANTHER" id="PTHR12357">
    <property type="entry name" value="YTH YT521-B HOMOLOGY DOMAIN-CONTAINING"/>
    <property type="match status" value="1"/>
</dbReference>
<dbReference type="OrthoDB" id="306690at2759"/>
<evidence type="ECO:0000256" key="1">
    <source>
        <dbReference type="RuleBase" id="RU369095"/>
    </source>
</evidence>
<feature type="region of interest" description="Disordered" evidence="2">
    <location>
        <begin position="537"/>
        <end position="681"/>
    </location>
</feature>
<proteinExistence type="inferred from homology"/>
<keyword evidence="5" id="KW-1185">Reference proteome</keyword>
<dbReference type="GO" id="GO:0003729">
    <property type="term" value="F:mRNA binding"/>
    <property type="evidence" value="ECO:0007669"/>
    <property type="project" value="UniProtKB-UniRule"/>
</dbReference>
<evidence type="ECO:0000313" key="4">
    <source>
        <dbReference type="EMBL" id="ONK78778.1"/>
    </source>
</evidence>
<dbReference type="OMA" id="VEWEEHQ"/>
<protein>
    <recommendedName>
        <fullName evidence="1">YTH domain-containing family protein</fullName>
    </recommendedName>
</protein>
<dbReference type="Pfam" id="PF04146">
    <property type="entry name" value="YTH"/>
    <property type="match status" value="1"/>
</dbReference>
<keyword evidence="1" id="KW-0694">RNA-binding</keyword>
<dbReference type="InterPro" id="IPR045168">
    <property type="entry name" value="YTH_prot"/>
</dbReference>
<dbReference type="PANTHER" id="PTHR12357:SF92">
    <property type="entry name" value="YTH DOMAIN-CONTAINING FAMILY PROTEIN"/>
    <property type="match status" value="1"/>
</dbReference>
<evidence type="ECO:0000313" key="5">
    <source>
        <dbReference type="Proteomes" id="UP000243459"/>
    </source>
</evidence>
<dbReference type="InterPro" id="IPR007275">
    <property type="entry name" value="YTH_domain"/>
</dbReference>
<organism evidence="4 5">
    <name type="scientific">Asparagus officinalis</name>
    <name type="common">Garden asparagus</name>
    <dbReference type="NCBI Taxonomy" id="4686"/>
    <lineage>
        <taxon>Eukaryota</taxon>
        <taxon>Viridiplantae</taxon>
        <taxon>Streptophyta</taxon>
        <taxon>Embryophyta</taxon>
        <taxon>Tracheophyta</taxon>
        <taxon>Spermatophyta</taxon>
        <taxon>Magnoliopsida</taxon>
        <taxon>Liliopsida</taxon>
        <taxon>Asparagales</taxon>
        <taxon>Asparagaceae</taxon>
        <taxon>Asparagoideae</taxon>
        <taxon>Asparagus</taxon>
    </lineage>
</organism>
<sequence length="719" mass="79328">MEGELAPEFIYDQGVYYPAAGNYYEYVCTGVEPPTEWDGNHKFLTVDVQDQQFPGLQSENLSYVYYTPSYDYAQSPYNPFNPYIPGAVIGTDGPYIGSQQCFTNSPYPQTVVSPGYMPVISQSSSDTHTLLNGSPDPLLFSNGAVQYAPSLSSMSVTTTPLKVSFENLSLEPSHSSHQIQVSGRSSEGTGVNAGARKKFSPYGVMTNGGSHQVIQGTEHVSFPGVPSVRSPLKATFPANNGFTSSGSDVRGWAPVDRMRPRIQYSGVPNRSLGEQNMGPRTNKTRTQLTLPVTLKDYTTEAGTGNLDGHTIIHPDQYNRDDFPVDYPRDTKFFVIKSYSEDDVHKSIKYNVWSSTSSGNKKLDAAYEEAQRSSVGKSRKCPVFLFFSVNASGHFCGVAEMVGPVDFHKDMDFWLQDKWTGCFPVKWHIIKDVPNSSFRHIILENNEFRPVTSSRDTQEVQYDPGMSMLYTFKRFPLNTWILDDFMYYEERQRIMQEEKSLLLGSKTYVNSVSPPIFIPSIKPGEAITRSVEVHPPNAGEVPLPIASVNETKAKSAQPLEPNIRKMVPRTADEDDKQKNAELTQLNGTMEQPSKSDDAHVSAGGNPAIQPEPKQVKNHSTKQSSEAKSDQSKNHSLLPEGTDKLSPNDTHAVSRDSAKHAQGKRKGRPESVGCSDTQVPAKETDVFTVGSVEIEITDTSRLISGTLTIGSIPCDTKGPKS</sequence>
<reference evidence="5" key="1">
    <citation type="journal article" date="2017" name="Nat. Commun.">
        <title>The asparagus genome sheds light on the origin and evolution of a young Y chromosome.</title>
        <authorList>
            <person name="Harkess A."/>
            <person name="Zhou J."/>
            <person name="Xu C."/>
            <person name="Bowers J.E."/>
            <person name="Van der Hulst R."/>
            <person name="Ayyampalayam S."/>
            <person name="Mercati F."/>
            <person name="Riccardi P."/>
            <person name="McKain M.R."/>
            <person name="Kakrana A."/>
            <person name="Tang H."/>
            <person name="Ray J."/>
            <person name="Groenendijk J."/>
            <person name="Arikit S."/>
            <person name="Mathioni S.M."/>
            <person name="Nakano M."/>
            <person name="Shan H."/>
            <person name="Telgmann-Rauber A."/>
            <person name="Kanno A."/>
            <person name="Yue Z."/>
            <person name="Chen H."/>
            <person name="Li W."/>
            <person name="Chen Y."/>
            <person name="Xu X."/>
            <person name="Zhang Y."/>
            <person name="Luo S."/>
            <person name="Chen H."/>
            <person name="Gao J."/>
            <person name="Mao Z."/>
            <person name="Pires J.C."/>
            <person name="Luo M."/>
            <person name="Kudrna D."/>
            <person name="Wing R.A."/>
            <person name="Meyers B.C."/>
            <person name="Yi K."/>
            <person name="Kong H."/>
            <person name="Lavrijsen P."/>
            <person name="Sunseri F."/>
            <person name="Falavigna A."/>
            <person name="Ye Y."/>
            <person name="Leebens-Mack J.H."/>
            <person name="Chen G."/>
        </authorList>
    </citation>
    <scope>NUCLEOTIDE SEQUENCE [LARGE SCALE GENOMIC DNA]</scope>
    <source>
        <strain evidence="5">cv. DH0086</strain>
    </source>
</reference>
<gene>
    <name evidence="4" type="ORF">A4U43_C02F22310</name>
</gene>